<proteinExistence type="predicted"/>
<dbReference type="EMBL" id="CP136920">
    <property type="protein sequence ID" value="WOO40118.1"/>
    <property type="molecule type" value="Genomic_DNA"/>
</dbReference>
<dbReference type="RefSeq" id="WP_317832232.1">
    <property type="nucleotide sequence ID" value="NZ_CP136920.1"/>
</dbReference>
<evidence type="ECO:0000313" key="2">
    <source>
        <dbReference type="Proteomes" id="UP001304300"/>
    </source>
</evidence>
<keyword evidence="2" id="KW-1185">Reference proteome</keyword>
<reference evidence="1 2" key="1">
    <citation type="submission" date="2023-10" db="EMBL/GenBank/DDBJ databases">
        <title>Rubellicoccus peritrichatus gen. nov., sp. nov., isolated from an algae of coral reef tank.</title>
        <authorList>
            <person name="Luo J."/>
        </authorList>
    </citation>
    <scope>NUCLEOTIDE SEQUENCE [LARGE SCALE GENOMIC DNA]</scope>
    <source>
        <strain evidence="1 2">CR14</strain>
    </source>
</reference>
<sequence length="285" mass="33066">MSGFARAITLTGSNGRSADFIGVMEATPQGLVVLQAEGQQSMTLSWDRLDLIELEENHPKIYNAYTNATSYGKTVPLQLGIYKEYLSYKQALVKLAKDFDRPYSVRVPDYQEYVEAYNRLYYNYGGVRDYYDHAKDRRKIYENYREFLQSFFRGKDIQLDVSQSSYSQNVFSATPNRSSVKITSTDLVAFFADKNNKSRKEAMVYIHNYRDTVNHPLEILKDLSQKVPNPLFDRNEADQVYLETLLNNNIEELEHLITEKAFPHSALRNFEKLLATIEEGRKLQK</sequence>
<dbReference type="Proteomes" id="UP001304300">
    <property type="component" value="Chromosome"/>
</dbReference>
<dbReference type="AlphaFoldDB" id="A0AAQ3QQD3"/>
<protein>
    <submittedName>
        <fullName evidence="1">Uncharacterized protein</fullName>
    </submittedName>
</protein>
<dbReference type="KEGG" id="puo:RZN69_15970"/>
<organism evidence="1 2">
    <name type="scientific">Rubellicoccus peritrichatus</name>
    <dbReference type="NCBI Taxonomy" id="3080537"/>
    <lineage>
        <taxon>Bacteria</taxon>
        <taxon>Pseudomonadati</taxon>
        <taxon>Verrucomicrobiota</taxon>
        <taxon>Opitutia</taxon>
        <taxon>Puniceicoccales</taxon>
        <taxon>Cerasicoccaceae</taxon>
        <taxon>Rubellicoccus</taxon>
    </lineage>
</organism>
<name>A0AAQ3QQD3_9BACT</name>
<gene>
    <name evidence="1" type="ORF">RZN69_15970</name>
</gene>
<accession>A0AAQ3QQD3</accession>
<evidence type="ECO:0000313" key="1">
    <source>
        <dbReference type="EMBL" id="WOO40118.1"/>
    </source>
</evidence>